<dbReference type="SMART" id="SM00355">
    <property type="entry name" value="ZnF_C2H2"/>
    <property type="match status" value="2"/>
</dbReference>
<gene>
    <name evidence="3" type="ORF">RRG08_056946</name>
</gene>
<name>A0AAE1CTG3_9GAST</name>
<evidence type="ECO:0000313" key="3">
    <source>
        <dbReference type="EMBL" id="KAK3733590.1"/>
    </source>
</evidence>
<accession>A0AAE1CTG3</accession>
<dbReference type="Proteomes" id="UP001283361">
    <property type="component" value="Unassembled WGS sequence"/>
</dbReference>
<evidence type="ECO:0000256" key="1">
    <source>
        <dbReference type="PROSITE-ProRule" id="PRU00042"/>
    </source>
</evidence>
<proteinExistence type="predicted"/>
<evidence type="ECO:0000259" key="2">
    <source>
        <dbReference type="PROSITE" id="PS50157"/>
    </source>
</evidence>
<protein>
    <recommendedName>
        <fullName evidence="2">C2H2-type domain-containing protein</fullName>
    </recommendedName>
</protein>
<keyword evidence="1" id="KW-0862">Zinc</keyword>
<dbReference type="Gene3D" id="3.30.160.60">
    <property type="entry name" value="Classic Zinc Finger"/>
    <property type="match status" value="1"/>
</dbReference>
<comment type="caution">
    <text evidence="3">The sequence shown here is derived from an EMBL/GenBank/DDBJ whole genome shotgun (WGS) entry which is preliminary data.</text>
</comment>
<dbReference type="GO" id="GO:0008270">
    <property type="term" value="F:zinc ion binding"/>
    <property type="evidence" value="ECO:0007669"/>
    <property type="project" value="UniProtKB-KW"/>
</dbReference>
<dbReference type="EMBL" id="JAWDGP010006888">
    <property type="protein sequence ID" value="KAK3733590.1"/>
    <property type="molecule type" value="Genomic_DNA"/>
</dbReference>
<evidence type="ECO:0000313" key="4">
    <source>
        <dbReference type="Proteomes" id="UP001283361"/>
    </source>
</evidence>
<organism evidence="3 4">
    <name type="scientific">Elysia crispata</name>
    <name type="common">lettuce slug</name>
    <dbReference type="NCBI Taxonomy" id="231223"/>
    <lineage>
        <taxon>Eukaryota</taxon>
        <taxon>Metazoa</taxon>
        <taxon>Spiralia</taxon>
        <taxon>Lophotrochozoa</taxon>
        <taxon>Mollusca</taxon>
        <taxon>Gastropoda</taxon>
        <taxon>Heterobranchia</taxon>
        <taxon>Euthyneura</taxon>
        <taxon>Panpulmonata</taxon>
        <taxon>Sacoglossa</taxon>
        <taxon>Placobranchoidea</taxon>
        <taxon>Plakobranchidae</taxon>
        <taxon>Elysia</taxon>
    </lineage>
</organism>
<dbReference type="AlphaFoldDB" id="A0AAE1CTG3"/>
<dbReference type="InterPro" id="IPR013087">
    <property type="entry name" value="Znf_C2H2_type"/>
</dbReference>
<dbReference type="PROSITE" id="PS00028">
    <property type="entry name" value="ZINC_FINGER_C2H2_1"/>
    <property type="match status" value="1"/>
</dbReference>
<keyword evidence="1" id="KW-0479">Metal-binding</keyword>
<keyword evidence="1" id="KW-0863">Zinc-finger</keyword>
<reference evidence="3" key="1">
    <citation type="journal article" date="2023" name="G3 (Bethesda)">
        <title>A reference genome for the long-term kleptoplast-retaining sea slug Elysia crispata morphotype clarki.</title>
        <authorList>
            <person name="Eastman K.E."/>
            <person name="Pendleton A.L."/>
            <person name="Shaikh M.A."/>
            <person name="Suttiyut T."/>
            <person name="Ogas R."/>
            <person name="Tomko P."/>
            <person name="Gavelis G."/>
            <person name="Widhalm J.R."/>
            <person name="Wisecaver J.H."/>
        </authorList>
    </citation>
    <scope>NUCLEOTIDE SEQUENCE</scope>
    <source>
        <strain evidence="3">ECLA1</strain>
    </source>
</reference>
<sequence length="224" mass="25427">MRGEAVLLPKTNIIRLSYSEFEFASTKEKRLVKHVRKSQGKAAVRCPLCVGVHYSSSPEELCVHKKQQHRSVRLRCFPWEFSSCSLDRWAGHVTRVHSEPGPIDVTETFKNHCMPEEVHAEFHGSENHSPADCVLVENGHNSDHANIRSEPGDPDLVPALSPRFSCSVCGYSISKQQNLRKHVTEKHLNLKKEIVPHHVRVEGNNTDINCPYCNLSYSKIRKLS</sequence>
<feature type="domain" description="C2H2-type" evidence="2">
    <location>
        <begin position="164"/>
        <end position="192"/>
    </location>
</feature>
<keyword evidence="4" id="KW-1185">Reference proteome</keyword>
<dbReference type="PROSITE" id="PS50157">
    <property type="entry name" value="ZINC_FINGER_C2H2_2"/>
    <property type="match status" value="1"/>
</dbReference>